<evidence type="ECO:0000313" key="2">
    <source>
        <dbReference type="Proteomes" id="UP000002385"/>
    </source>
</evidence>
<name>B7KTI2_METC4</name>
<proteinExistence type="predicted"/>
<dbReference type="HOGENOM" id="CLU_2130532_0_0_5"/>
<accession>B7KTI2</accession>
<reference evidence="2" key="1">
    <citation type="submission" date="2008-12" db="EMBL/GenBank/DDBJ databases">
        <title>Complete sequence of chromosome of Methylobacterium chloromethanicum CM4.</title>
        <authorList>
            <consortium name="US DOE Joint Genome Institute"/>
            <person name="Lucas S."/>
            <person name="Copeland A."/>
            <person name="Lapidus A."/>
            <person name="Glavina del Rio T."/>
            <person name="Dalin E."/>
            <person name="Tice H."/>
            <person name="Bruce D."/>
            <person name="Goodwin L."/>
            <person name="Pitluck S."/>
            <person name="Chertkov O."/>
            <person name="Brettin T."/>
            <person name="Detter J.C."/>
            <person name="Han C."/>
            <person name="Larimer F."/>
            <person name="Land M."/>
            <person name="Hauser L."/>
            <person name="Kyrpides N."/>
            <person name="Mikhailova N."/>
            <person name="Marx C."/>
            <person name="Richardson P."/>
        </authorList>
    </citation>
    <scope>NUCLEOTIDE SEQUENCE [LARGE SCALE GENOMIC DNA]</scope>
    <source>
        <strain evidence="2">CM4 / NCIMB 13688</strain>
    </source>
</reference>
<evidence type="ECO:0008006" key="3">
    <source>
        <dbReference type="Google" id="ProtNLM"/>
    </source>
</evidence>
<dbReference type="AlphaFoldDB" id="B7KTI2"/>
<sequence>MNREVPQPIREAFASKATLPAPAVCRLLSINDKTLLRHVRAGNIRYVLKGLGAARPRREFTMSDVLEFLENQGRRECPSTGPRTRRSTSSTFSGEVYDFMVLREQLKSEKPSG</sequence>
<dbReference type="KEGG" id="mch:Mchl_1645"/>
<dbReference type="EMBL" id="CP001298">
    <property type="protein sequence ID" value="ACK82509.1"/>
    <property type="molecule type" value="Genomic_DNA"/>
</dbReference>
<protein>
    <recommendedName>
        <fullName evidence="3">Helix-turn-helix domain-containing protein</fullName>
    </recommendedName>
</protein>
<evidence type="ECO:0000313" key="1">
    <source>
        <dbReference type="EMBL" id="ACK82509.1"/>
    </source>
</evidence>
<dbReference type="Proteomes" id="UP000002385">
    <property type="component" value="Chromosome"/>
</dbReference>
<organism evidence="1 2">
    <name type="scientific">Methylorubrum extorquens (strain CM4 / NCIMB 13688)</name>
    <name type="common">Methylobacterium extorquens</name>
    <dbReference type="NCBI Taxonomy" id="440085"/>
    <lineage>
        <taxon>Bacteria</taxon>
        <taxon>Pseudomonadati</taxon>
        <taxon>Pseudomonadota</taxon>
        <taxon>Alphaproteobacteria</taxon>
        <taxon>Hyphomicrobiales</taxon>
        <taxon>Methylobacteriaceae</taxon>
        <taxon>Methylorubrum</taxon>
    </lineage>
</organism>
<reference evidence="1 2" key="2">
    <citation type="journal article" date="2012" name="J. Bacteriol.">
        <title>Complete genome sequences of six strains of the genus Methylobacterium.</title>
        <authorList>
            <person name="Marx C.J."/>
            <person name="Bringel F."/>
            <person name="Chistoserdova L."/>
            <person name="Moulin L."/>
            <person name="Farhan Ul Haque M."/>
            <person name="Fleischman D.E."/>
            <person name="Gruffaz C."/>
            <person name="Jourand P."/>
            <person name="Knief C."/>
            <person name="Lee M.C."/>
            <person name="Muller E.E."/>
            <person name="Nadalig T."/>
            <person name="Peyraud R."/>
            <person name="Roselli S."/>
            <person name="Russ L."/>
            <person name="Goodwin L.A."/>
            <person name="Ivanova N."/>
            <person name="Kyrpides N."/>
            <person name="Lajus A."/>
            <person name="Land M.L."/>
            <person name="Medigue C."/>
            <person name="Mikhailova N."/>
            <person name="Nolan M."/>
            <person name="Woyke T."/>
            <person name="Stolyar S."/>
            <person name="Vorholt J.A."/>
            <person name="Vuilleumier S."/>
        </authorList>
    </citation>
    <scope>NUCLEOTIDE SEQUENCE [LARGE SCALE GENOMIC DNA]</scope>
    <source>
        <strain evidence="2">CM4 / NCIMB 13688</strain>
    </source>
</reference>
<gene>
    <name evidence="1" type="ordered locus">Mchl_1645</name>
</gene>